<gene>
    <name evidence="1" type="ORF">B5F24_16575</name>
</gene>
<dbReference type="Pfam" id="PF13149">
    <property type="entry name" value="Mfa_like_1"/>
    <property type="match status" value="1"/>
</dbReference>
<dbReference type="InterPro" id="IPR042278">
    <property type="entry name" value="Mfa-like_1_N"/>
</dbReference>
<evidence type="ECO:0000313" key="1">
    <source>
        <dbReference type="EMBL" id="OUP31694.1"/>
    </source>
</evidence>
<dbReference type="InterPro" id="IPR025049">
    <property type="entry name" value="Mfa-like_1"/>
</dbReference>
<evidence type="ECO:0008006" key="3">
    <source>
        <dbReference type="Google" id="ProtNLM"/>
    </source>
</evidence>
<dbReference type="Proteomes" id="UP000196587">
    <property type="component" value="Unassembled WGS sequence"/>
</dbReference>
<dbReference type="AlphaFoldDB" id="A0A1Y4JGR1"/>
<dbReference type="PROSITE" id="PS51257">
    <property type="entry name" value="PROKAR_LIPOPROTEIN"/>
    <property type="match status" value="1"/>
</dbReference>
<accession>A0A1Y4JGR1</accession>
<organism evidence="1 2">
    <name type="scientific">Bacteroides clarus</name>
    <dbReference type="NCBI Taxonomy" id="626929"/>
    <lineage>
        <taxon>Bacteria</taxon>
        <taxon>Pseudomonadati</taxon>
        <taxon>Bacteroidota</taxon>
        <taxon>Bacteroidia</taxon>
        <taxon>Bacteroidales</taxon>
        <taxon>Bacteroidaceae</taxon>
        <taxon>Bacteroides</taxon>
    </lineage>
</organism>
<protein>
    <recommendedName>
        <fullName evidence="3">Fimbrillin family protein</fullName>
    </recommendedName>
</protein>
<dbReference type="CDD" id="cd13120">
    <property type="entry name" value="BF2867_like_N"/>
    <property type="match status" value="1"/>
</dbReference>
<dbReference type="Gene3D" id="2.60.40.2620">
    <property type="entry name" value="Fimbrillin-like"/>
    <property type="match status" value="1"/>
</dbReference>
<name>A0A1Y4JGR1_9BACE</name>
<dbReference type="RefSeq" id="WP_087413640.1">
    <property type="nucleotide sequence ID" value="NZ_CALIXP010000053.1"/>
</dbReference>
<comment type="caution">
    <text evidence="1">The sequence shown here is derived from an EMBL/GenBank/DDBJ whole genome shotgun (WGS) entry which is preliminary data.</text>
</comment>
<proteinExistence type="predicted"/>
<dbReference type="Gene3D" id="2.60.40.3570">
    <property type="match status" value="1"/>
</dbReference>
<dbReference type="EMBL" id="NFKE01000019">
    <property type="protein sequence ID" value="OUP31694.1"/>
    <property type="molecule type" value="Genomic_DNA"/>
</dbReference>
<evidence type="ECO:0000313" key="2">
    <source>
        <dbReference type="Proteomes" id="UP000196587"/>
    </source>
</evidence>
<sequence length="542" mass="59390">MKRNKLIYTIMFVCTLVATSCSNEEDINLPVTKGNIRFNFSDSGVHNTVSTKAATDKEYQTTFEEGDKIGLYVFANEETTTPIEGYNNVCLTYQNGEWVLTGEEGSASLDYDTQLKDAVFHAYYPYQENVTLSGTPNSPFTTLISDWEISSARSYTENDLMTGSGHAGINRNDITVSIPLKHEMAMIVVGLSGGTTYKFTNKNPELSDYTASSGEATFSINTDDMTTAMETVDGKYRFLVKPDTDATLNVTYGGKTYKQSVNIPASKYQEYSVGSNSSSEPIEFELSVGDYYCSDGTLIESDAELTDEIKAKIIGVVYYVGNPQPGSTGLNYNTSYIDILAAEHPSCTHGLVYAIKSANTDGTIATWGGVSFGGDKVSDYYTTYNYAVGTANKYIWETSKSNYEARILGYDYTAVLKANGSDFPNLFEFLDKADAPSVSSGWYLPSYGELILLAKGELKKSNQSTISIETELVKTSLSKIGAEALFEKEDAPYASSTFTYSSKDTFANKIQAYKNEGGQISGTALPISENNFPHNLRFSLAF</sequence>
<reference evidence="2" key="1">
    <citation type="submission" date="2017-04" db="EMBL/GenBank/DDBJ databases">
        <title>Function of individual gut microbiota members based on whole genome sequencing of pure cultures obtained from chicken caecum.</title>
        <authorList>
            <person name="Medvecky M."/>
            <person name="Cejkova D."/>
            <person name="Polansky O."/>
            <person name="Karasova D."/>
            <person name="Kubasova T."/>
            <person name="Cizek A."/>
            <person name="Rychlik I."/>
        </authorList>
    </citation>
    <scope>NUCLEOTIDE SEQUENCE [LARGE SCALE GENOMIC DNA]</scope>
    <source>
        <strain evidence="2">An189</strain>
    </source>
</reference>